<evidence type="ECO:0000313" key="2">
    <source>
        <dbReference type="Proteomes" id="UP000078446"/>
    </source>
</evidence>
<sequence length="43" mass="5156">MYISQIAETMLIKTQNYYKAVLAMLICTDYHMVGFEHKEHINY</sequence>
<protein>
    <submittedName>
        <fullName evidence="1">Uncharacterized protein</fullName>
    </submittedName>
</protein>
<name>A0A7Z0UWN0_MORCA</name>
<proteinExistence type="predicted"/>
<comment type="caution">
    <text evidence="1">The sequence shown here is derived from an EMBL/GenBank/DDBJ whole genome shotgun (WGS) entry which is preliminary data.</text>
</comment>
<dbReference type="AlphaFoldDB" id="A0A7Z0UWN0"/>
<dbReference type="EMBL" id="LXHE01000024">
    <property type="protein sequence ID" value="OAU99155.1"/>
    <property type="molecule type" value="Genomic_DNA"/>
</dbReference>
<evidence type="ECO:0000313" key="1">
    <source>
        <dbReference type="EMBL" id="OAU99155.1"/>
    </source>
</evidence>
<gene>
    <name evidence="1" type="ORF">AO382_2177</name>
</gene>
<dbReference type="Proteomes" id="UP000078446">
    <property type="component" value="Unassembled WGS sequence"/>
</dbReference>
<organism evidence="1 2">
    <name type="scientific">Moraxella catarrhalis</name>
    <name type="common">Branhamella catarrhalis</name>
    <dbReference type="NCBI Taxonomy" id="480"/>
    <lineage>
        <taxon>Bacteria</taxon>
        <taxon>Pseudomonadati</taxon>
        <taxon>Pseudomonadota</taxon>
        <taxon>Gammaproteobacteria</taxon>
        <taxon>Moraxellales</taxon>
        <taxon>Moraxellaceae</taxon>
        <taxon>Moraxella</taxon>
    </lineage>
</organism>
<reference evidence="1 2" key="1">
    <citation type="journal article" date="2016" name="Genome Biol. Evol.">
        <title>Comparative Genomic Analyses of the Moraxella catarrhalis Serosensitive and Seroresistant Lineages Demonstrate Their Independent Evolution.</title>
        <authorList>
            <person name="Earl J.P."/>
            <person name="de Vries S.P."/>
            <person name="Ahmed A."/>
            <person name="Powell E."/>
            <person name="Schultz M.P."/>
            <person name="Hermans P.W."/>
            <person name="Hill D.J."/>
            <person name="Zhou Z."/>
            <person name="Constantinidou C.I."/>
            <person name="Hu F.Z."/>
            <person name="Bootsma H.J."/>
            <person name="Ehrlich G.D."/>
        </authorList>
    </citation>
    <scope>NUCLEOTIDE SEQUENCE [LARGE SCALE GENOMIC DNA]</scope>
    <source>
        <strain evidence="1 2">Z7574</strain>
    </source>
</reference>
<accession>A0A7Z0UWN0</accession>